<evidence type="ECO:0000313" key="4">
    <source>
        <dbReference type="EMBL" id="CAG7786875.1"/>
    </source>
</evidence>
<dbReference type="PANTHER" id="PTHR24252">
    <property type="entry name" value="ACROSIN-RELATED"/>
    <property type="match status" value="1"/>
</dbReference>
<reference evidence="4" key="1">
    <citation type="submission" date="2021-06" db="EMBL/GenBank/DDBJ databases">
        <authorList>
            <person name="Hodson N. C."/>
            <person name="Mongue J. A."/>
            <person name="Jaron S. K."/>
        </authorList>
    </citation>
    <scope>NUCLEOTIDE SEQUENCE</scope>
</reference>
<feature type="region of interest" description="Disordered" evidence="2">
    <location>
        <begin position="86"/>
        <end position="107"/>
    </location>
</feature>
<dbReference type="EMBL" id="CAJVCH010328247">
    <property type="protein sequence ID" value="CAG7786875.1"/>
    <property type="molecule type" value="Genomic_DNA"/>
</dbReference>
<keyword evidence="1" id="KW-1015">Disulfide bond</keyword>
<feature type="domain" description="Peptidase S1" evidence="3">
    <location>
        <begin position="118"/>
        <end position="236"/>
    </location>
</feature>
<evidence type="ECO:0000259" key="3">
    <source>
        <dbReference type="PROSITE" id="PS50240"/>
    </source>
</evidence>
<dbReference type="OrthoDB" id="546450at2759"/>
<dbReference type="PROSITE" id="PS50240">
    <property type="entry name" value="TRYPSIN_DOM"/>
    <property type="match status" value="1"/>
</dbReference>
<dbReference type="FunFam" id="2.40.10.10:FF:000068">
    <property type="entry name" value="transmembrane protease serine 2"/>
    <property type="match status" value="1"/>
</dbReference>
<evidence type="ECO:0000256" key="2">
    <source>
        <dbReference type="SAM" id="MobiDB-lite"/>
    </source>
</evidence>
<name>A0A8J2KHS5_9HEXA</name>
<dbReference type="InterPro" id="IPR001254">
    <property type="entry name" value="Trypsin_dom"/>
</dbReference>
<dbReference type="GO" id="GO:0004252">
    <property type="term" value="F:serine-type endopeptidase activity"/>
    <property type="evidence" value="ECO:0007669"/>
    <property type="project" value="InterPro"/>
</dbReference>
<feature type="non-terminal residue" evidence="4">
    <location>
        <position position="236"/>
    </location>
</feature>
<evidence type="ECO:0000256" key="1">
    <source>
        <dbReference type="ARBA" id="ARBA00023157"/>
    </source>
</evidence>
<proteinExistence type="predicted"/>
<dbReference type="CDD" id="cd00190">
    <property type="entry name" value="Tryp_SPc"/>
    <property type="match status" value="1"/>
</dbReference>
<dbReference type="AlphaFoldDB" id="A0A8J2KHS5"/>
<gene>
    <name evidence="4" type="ORF">AFUS01_LOCUS25424</name>
</gene>
<dbReference type="GO" id="GO:0006508">
    <property type="term" value="P:proteolysis"/>
    <property type="evidence" value="ECO:0007669"/>
    <property type="project" value="InterPro"/>
</dbReference>
<sequence>SCLPKTRTPRDKNDVICCASTVNKKKLTDKFNAEIISVTESPPRSVTAVPRPVSQITQPENIQSEKHIFRNSTEIDEDILFGEDLINKNKNHPPSSTRNKTDEQQPPLIQSSCIPNYVVNFPAPLNEANAPRGAYPWMVALTNTKDRQFCGGSLIDNYHVLTAAHCIAHLKKSEHLSKIKVMLGVNSLIMPESSKEERNIVQIFKHADYDDKNITNDLALLKLEKPVKFDKYIQPI</sequence>
<comment type="caution">
    <text evidence="4">The sequence shown here is derived from an EMBL/GenBank/DDBJ whole genome shotgun (WGS) entry which is preliminary data.</text>
</comment>
<dbReference type="PANTHER" id="PTHR24252:SF7">
    <property type="entry name" value="HYALIN"/>
    <property type="match status" value="1"/>
</dbReference>
<protein>
    <recommendedName>
        <fullName evidence="3">Peptidase S1 domain-containing protein</fullName>
    </recommendedName>
</protein>
<organism evidence="4 5">
    <name type="scientific">Allacma fusca</name>
    <dbReference type="NCBI Taxonomy" id="39272"/>
    <lineage>
        <taxon>Eukaryota</taxon>
        <taxon>Metazoa</taxon>
        <taxon>Ecdysozoa</taxon>
        <taxon>Arthropoda</taxon>
        <taxon>Hexapoda</taxon>
        <taxon>Collembola</taxon>
        <taxon>Symphypleona</taxon>
        <taxon>Sminthuridae</taxon>
        <taxon>Allacma</taxon>
    </lineage>
</organism>
<dbReference type="PROSITE" id="PS00134">
    <property type="entry name" value="TRYPSIN_HIS"/>
    <property type="match status" value="1"/>
</dbReference>
<dbReference type="Proteomes" id="UP000708208">
    <property type="component" value="Unassembled WGS sequence"/>
</dbReference>
<dbReference type="Pfam" id="PF00089">
    <property type="entry name" value="Trypsin"/>
    <property type="match status" value="1"/>
</dbReference>
<dbReference type="InterPro" id="IPR018114">
    <property type="entry name" value="TRYPSIN_HIS"/>
</dbReference>
<accession>A0A8J2KHS5</accession>
<feature type="non-terminal residue" evidence="4">
    <location>
        <position position="1"/>
    </location>
</feature>
<evidence type="ECO:0000313" key="5">
    <source>
        <dbReference type="Proteomes" id="UP000708208"/>
    </source>
</evidence>
<keyword evidence="5" id="KW-1185">Reference proteome</keyword>